<protein>
    <submittedName>
        <fullName evidence="2">Transposase</fullName>
    </submittedName>
</protein>
<dbReference type="WBParaSite" id="ACRNAN_scaffold12555.g21030.t1">
    <property type="protein sequence ID" value="ACRNAN_scaffold12555.g21030.t1"/>
    <property type="gene ID" value="ACRNAN_scaffold12555.g21030"/>
</dbReference>
<dbReference type="Gene3D" id="3.30.420.10">
    <property type="entry name" value="Ribonuclease H-like superfamily/Ribonuclease H"/>
    <property type="match status" value="1"/>
</dbReference>
<dbReference type="GO" id="GO:0003676">
    <property type="term" value="F:nucleic acid binding"/>
    <property type="evidence" value="ECO:0007669"/>
    <property type="project" value="InterPro"/>
</dbReference>
<reference evidence="2" key="1">
    <citation type="submission" date="2022-11" db="UniProtKB">
        <authorList>
            <consortium name="WormBaseParasite"/>
        </authorList>
    </citation>
    <scope>IDENTIFICATION</scope>
</reference>
<dbReference type="Pfam" id="PF01359">
    <property type="entry name" value="Transposase_1"/>
    <property type="match status" value="1"/>
</dbReference>
<dbReference type="InterPro" id="IPR036397">
    <property type="entry name" value="RNaseH_sf"/>
</dbReference>
<proteinExistence type="predicted"/>
<sequence length="143" mass="16845">MQLSAWWDLQGLIYGELLDSKVRINAPFYTELLAEAVRQKRPDNTKIILQHDNAKPHTAKLTKIQELDWEVLPHPPYSSDLAPLDYHLFRDLQVTLEDVHFNDEVKTWLTNYFDSNPRIFDIIRSLLSRWAKVQEEGPNVVYK</sequence>
<dbReference type="InterPro" id="IPR001888">
    <property type="entry name" value="Transposase_1"/>
</dbReference>
<evidence type="ECO:0000313" key="2">
    <source>
        <dbReference type="WBParaSite" id="ACRNAN_scaffold12555.g21030.t1"/>
    </source>
</evidence>
<name>A0A914CMV7_9BILA</name>
<dbReference type="InterPro" id="IPR052709">
    <property type="entry name" value="Transposase-MT_Hybrid"/>
</dbReference>
<dbReference type="Proteomes" id="UP000887540">
    <property type="component" value="Unplaced"/>
</dbReference>
<dbReference type="PANTHER" id="PTHR46060:SF1">
    <property type="entry name" value="MARINER MOS1 TRANSPOSASE-LIKE PROTEIN"/>
    <property type="match status" value="1"/>
</dbReference>
<keyword evidence="1" id="KW-1185">Reference proteome</keyword>
<accession>A0A914CMV7</accession>
<dbReference type="AlphaFoldDB" id="A0A914CMV7"/>
<evidence type="ECO:0000313" key="1">
    <source>
        <dbReference type="Proteomes" id="UP000887540"/>
    </source>
</evidence>
<dbReference type="PANTHER" id="PTHR46060">
    <property type="entry name" value="MARINER MOS1 TRANSPOSASE-LIKE PROTEIN"/>
    <property type="match status" value="1"/>
</dbReference>
<organism evidence="1 2">
    <name type="scientific">Acrobeloides nanus</name>
    <dbReference type="NCBI Taxonomy" id="290746"/>
    <lineage>
        <taxon>Eukaryota</taxon>
        <taxon>Metazoa</taxon>
        <taxon>Ecdysozoa</taxon>
        <taxon>Nematoda</taxon>
        <taxon>Chromadorea</taxon>
        <taxon>Rhabditida</taxon>
        <taxon>Tylenchina</taxon>
        <taxon>Cephalobomorpha</taxon>
        <taxon>Cephaloboidea</taxon>
        <taxon>Cephalobidae</taxon>
        <taxon>Acrobeloides</taxon>
    </lineage>
</organism>